<keyword evidence="5" id="KW-0539">Nucleus</keyword>
<dbReference type="PANTHER" id="PTHR10015">
    <property type="entry name" value="HEAT SHOCK TRANSCRIPTION FACTOR"/>
    <property type="match status" value="1"/>
</dbReference>
<feature type="compositionally biased region" description="Polar residues" evidence="9">
    <location>
        <begin position="531"/>
        <end position="543"/>
    </location>
</feature>
<dbReference type="Gene3D" id="1.10.10.10">
    <property type="entry name" value="Winged helix-like DNA-binding domain superfamily/Winged helix DNA-binding domain"/>
    <property type="match status" value="1"/>
</dbReference>
<evidence type="ECO:0000256" key="4">
    <source>
        <dbReference type="ARBA" id="ARBA00023163"/>
    </source>
</evidence>
<comment type="caution">
    <text evidence="11">The sequence shown here is derived from an EMBL/GenBank/DDBJ whole genome shotgun (WGS) entry which is preliminary data.</text>
</comment>
<dbReference type="GO" id="GO:0003700">
    <property type="term" value="F:DNA-binding transcription factor activity"/>
    <property type="evidence" value="ECO:0007669"/>
    <property type="project" value="InterPro"/>
</dbReference>
<sequence length="592" mass="63835">MTDSRPNGHRPTLPEGRFPEPIASQSPVASTADAVDEEVPLKDASHTSSSPTSDRKKHAIGKPLVLATLQNQASQQPQVTGAQPDGDRKPINMPTKGSISSDVSSTRNSSAISIATARTSSTVTSDSTTSEQSAANPSKTPPKELPPPISQQNVNATIPQTPENSSGPPPNKHSRPSQPAPGAHVQFSHTPFIQKLYAMLEDPNMEHVIIWSENGDSFLVNPSTEFSQLLCLYFKHTNISSFVRQLSMYGFHKVVPSHGTIHSPSSKNPDFPWEFRHCDGAFRRGDIEALRTIKRRSSRHTNPSKRQRIVNAWENTGFTQQAPSGGHDPGNMHSQRGRPPPQVSQSHPQQPVVAQPQQQQQMPLLSGHNQGPSDAVYAKFTYRHPSMSHPSGVMGHWPMLPRTSNVQSHLPSLGSSSMHSNSVNSHFSSVSSMGSSVSHPGSQQIGHPSMAGSMPNYTNMDSPQGDNVLDFLMQAQHSLQLQISELSRAVADIRSAMEHIRWSENARAASSKPASPEVTPTEPLEPAFTGSAVQQRPPSSKTAQAVDDETKSPKSVQAAASTPNEHLGEAAGAGLAAGPETQDRIKLESLLN</sequence>
<feature type="region of interest" description="Disordered" evidence="9">
    <location>
        <begin position="408"/>
        <end position="452"/>
    </location>
</feature>
<evidence type="ECO:0000256" key="5">
    <source>
        <dbReference type="ARBA" id="ARBA00023242"/>
    </source>
</evidence>
<feature type="domain" description="HSF-type DNA-binding" evidence="10">
    <location>
        <begin position="188"/>
        <end position="296"/>
    </location>
</feature>
<evidence type="ECO:0000256" key="2">
    <source>
        <dbReference type="ARBA" id="ARBA00023015"/>
    </source>
</evidence>
<dbReference type="AlphaFoldDB" id="A0A2T0FLE8"/>
<feature type="compositionally biased region" description="Polar residues" evidence="9">
    <location>
        <begin position="553"/>
        <end position="564"/>
    </location>
</feature>
<gene>
    <name evidence="11" type="ORF">B9G98_03438</name>
</gene>
<evidence type="ECO:0000259" key="10">
    <source>
        <dbReference type="SMART" id="SM00415"/>
    </source>
</evidence>
<dbReference type="EMBL" id="NDIQ01000022">
    <property type="protein sequence ID" value="PRT55818.1"/>
    <property type="molecule type" value="Genomic_DNA"/>
</dbReference>
<feature type="compositionally biased region" description="Pro residues" evidence="9">
    <location>
        <begin position="139"/>
        <end position="149"/>
    </location>
</feature>
<keyword evidence="3" id="KW-0238">DNA-binding</keyword>
<evidence type="ECO:0000313" key="11">
    <source>
        <dbReference type="EMBL" id="PRT55818.1"/>
    </source>
</evidence>
<dbReference type="GeneID" id="36517186"/>
<evidence type="ECO:0000256" key="8">
    <source>
        <dbReference type="RuleBase" id="RU004020"/>
    </source>
</evidence>
<dbReference type="RefSeq" id="XP_024665763.1">
    <property type="nucleotide sequence ID" value="XM_024809995.1"/>
</dbReference>
<dbReference type="FunFam" id="1.10.10.10:FF:000027">
    <property type="entry name" value="Heat shock transcription factor 1"/>
    <property type="match status" value="1"/>
</dbReference>
<organism evidence="11 12">
    <name type="scientific">Wickerhamiella sorbophila</name>
    <dbReference type="NCBI Taxonomy" id="45607"/>
    <lineage>
        <taxon>Eukaryota</taxon>
        <taxon>Fungi</taxon>
        <taxon>Dikarya</taxon>
        <taxon>Ascomycota</taxon>
        <taxon>Saccharomycotina</taxon>
        <taxon>Dipodascomycetes</taxon>
        <taxon>Dipodascales</taxon>
        <taxon>Trichomonascaceae</taxon>
        <taxon>Wickerhamiella</taxon>
    </lineage>
</organism>
<comment type="subcellular location">
    <subcellularLocation>
        <location evidence="1">Nucleus</location>
    </subcellularLocation>
</comment>
<keyword evidence="2" id="KW-0805">Transcription regulation</keyword>
<dbReference type="PRINTS" id="PR00056">
    <property type="entry name" value="HSFDOMAIN"/>
</dbReference>
<feature type="region of interest" description="Disordered" evidence="9">
    <location>
        <begin position="318"/>
        <end position="372"/>
    </location>
</feature>
<feature type="compositionally biased region" description="Low complexity" evidence="9">
    <location>
        <begin position="408"/>
        <end position="442"/>
    </location>
</feature>
<dbReference type="PANTHER" id="PTHR10015:SF396">
    <property type="entry name" value="FLOCCULATION SUPPRESSION PROTEIN"/>
    <property type="match status" value="1"/>
</dbReference>
<accession>A0A2T0FLE8</accession>
<keyword evidence="4" id="KW-0804">Transcription</keyword>
<dbReference type="OrthoDB" id="60033at2759"/>
<dbReference type="STRING" id="45607.A0A2T0FLE8"/>
<feature type="compositionally biased region" description="Low complexity" evidence="9">
    <location>
        <begin position="569"/>
        <end position="578"/>
    </location>
</feature>
<name>A0A2T0FLE8_9ASCO</name>
<dbReference type="InterPro" id="IPR036388">
    <property type="entry name" value="WH-like_DNA-bd_sf"/>
</dbReference>
<dbReference type="InterPro" id="IPR000232">
    <property type="entry name" value="HSF_DNA-bd"/>
</dbReference>
<evidence type="ECO:0000256" key="9">
    <source>
        <dbReference type="SAM" id="MobiDB-lite"/>
    </source>
</evidence>
<dbReference type="Proteomes" id="UP000238350">
    <property type="component" value="Unassembled WGS sequence"/>
</dbReference>
<proteinExistence type="inferred from homology"/>
<reference evidence="11 12" key="1">
    <citation type="submission" date="2017-04" db="EMBL/GenBank/DDBJ databases">
        <title>Genome sequencing of [Candida] sorbophila.</title>
        <authorList>
            <person name="Ahn J.O."/>
        </authorList>
    </citation>
    <scope>NUCLEOTIDE SEQUENCE [LARGE SCALE GENOMIC DNA]</scope>
    <source>
        <strain evidence="11 12">DS02</strain>
    </source>
</reference>
<feature type="compositionally biased region" description="Polar residues" evidence="9">
    <location>
        <begin position="68"/>
        <end position="81"/>
    </location>
</feature>
<feature type="region of interest" description="Disordered" evidence="9">
    <location>
        <begin position="1"/>
        <end position="185"/>
    </location>
</feature>
<evidence type="ECO:0000256" key="1">
    <source>
        <dbReference type="ARBA" id="ARBA00004123"/>
    </source>
</evidence>
<feature type="compositionally biased region" description="Low complexity" evidence="9">
    <location>
        <begin position="343"/>
        <end position="363"/>
    </location>
</feature>
<evidence type="ECO:0000313" key="12">
    <source>
        <dbReference type="Proteomes" id="UP000238350"/>
    </source>
</evidence>
<dbReference type="SUPFAM" id="SSF46785">
    <property type="entry name" value="Winged helix' DNA-binding domain"/>
    <property type="match status" value="1"/>
</dbReference>
<comment type="similarity">
    <text evidence="8">Belongs to the HSF family.</text>
</comment>
<keyword evidence="12" id="KW-1185">Reference proteome</keyword>
<dbReference type="InterPro" id="IPR036390">
    <property type="entry name" value="WH_DNA-bd_sf"/>
</dbReference>
<evidence type="ECO:0000256" key="6">
    <source>
        <dbReference type="ARBA" id="ARBA00068818"/>
    </source>
</evidence>
<feature type="compositionally biased region" description="Polar residues" evidence="9">
    <location>
        <begin position="150"/>
        <end position="166"/>
    </location>
</feature>
<evidence type="ECO:0000256" key="3">
    <source>
        <dbReference type="ARBA" id="ARBA00023125"/>
    </source>
</evidence>
<protein>
    <recommendedName>
        <fullName evidence="6">Heat shock transcription factor</fullName>
    </recommendedName>
    <alternativeName>
        <fullName evidence="7">Heat shock factor protein</fullName>
    </alternativeName>
</protein>
<feature type="compositionally biased region" description="Low complexity" evidence="9">
    <location>
        <begin position="103"/>
        <end position="130"/>
    </location>
</feature>
<feature type="region of interest" description="Disordered" evidence="9">
    <location>
        <begin position="504"/>
        <end position="581"/>
    </location>
</feature>
<dbReference type="SMART" id="SM00415">
    <property type="entry name" value="HSF"/>
    <property type="match status" value="1"/>
</dbReference>
<evidence type="ECO:0000256" key="7">
    <source>
        <dbReference type="ARBA" id="ARBA00084017"/>
    </source>
</evidence>
<dbReference type="GO" id="GO:0005634">
    <property type="term" value="C:nucleus"/>
    <property type="evidence" value="ECO:0007669"/>
    <property type="project" value="UniProtKB-SubCell"/>
</dbReference>
<dbReference type="Pfam" id="PF00447">
    <property type="entry name" value="HSF_DNA-bind"/>
    <property type="match status" value="1"/>
</dbReference>
<dbReference type="GO" id="GO:0043565">
    <property type="term" value="F:sequence-specific DNA binding"/>
    <property type="evidence" value="ECO:0007669"/>
    <property type="project" value="InterPro"/>
</dbReference>